<feature type="domain" description="Peptidase U32 collagenase" evidence="1">
    <location>
        <begin position="397"/>
        <end position="511"/>
    </location>
</feature>
<dbReference type="Proteomes" id="UP000189681">
    <property type="component" value="Unassembled WGS sequence"/>
</dbReference>
<evidence type="ECO:0000313" key="3">
    <source>
        <dbReference type="Proteomes" id="UP000189681"/>
    </source>
</evidence>
<dbReference type="InterPro" id="IPR051454">
    <property type="entry name" value="RNA/ubiquinone_mod_enzymes"/>
</dbReference>
<dbReference type="PANTHER" id="PTHR30217:SF10">
    <property type="entry name" value="23S RRNA 5-HYDROXYCYTIDINE C2501 SYNTHASE"/>
    <property type="match status" value="1"/>
</dbReference>
<protein>
    <recommendedName>
        <fullName evidence="1">Peptidase U32 collagenase domain-containing protein</fullName>
    </recommendedName>
</protein>
<accession>A0A1V4ATR4</accession>
<dbReference type="InterPro" id="IPR001539">
    <property type="entry name" value="Peptidase_U32"/>
</dbReference>
<evidence type="ECO:0000313" key="2">
    <source>
        <dbReference type="EMBL" id="OOP56505.1"/>
    </source>
</evidence>
<dbReference type="STRING" id="1004156.AYP45_08865"/>
<sequence length="841" mass="95458">MPISDSQNKKPELLSPAGNIECFFAAIENGADAIYFGLEDFSARAGAQNFTLTDASKAIAYAHKNAVKAYITLNTLIKTCEMERVADLLIALEEIQPDALILQDLGLLHLIRSQFPHFCLHASTQMTIHNLAGVKQLERMGFRRVVLARELSVDEITNITQHTTMETEVFVHGALCYSYSGLCFLSSMTGGRSGNRGRCAQPCRMRYQTSSGDGGYLFSMKDLLTISQINKLITAGVHSFKIEGRMKSPEYVAVVTNAYRQAIDGKLYDEDDTIRRMKTVFSRETTHAYLFHADHQQARNSTNHQVKAADAINPAYPANIGSYAGEVIDSRRGLIVIRADSDIGVRDLLQVFDTAQTEPSLLYVKSLEINRKRVFEIHAGDVATIASEQPLTPGSKIYLISSQKLKETFQSKVPKKHISTRIPVDLEVDVRPDGISIKGSTKHVTIAKDYPVKLERGIHRVIEGEGIRNSFSRLGETSFELRDFQAEISETLFIPLSMLNEIRRDFFQHLSVSYQKEKADRSQNIKKWIKKVATEYCDSGKRFSEKDDIRLSLKIDKLHYLNHIPLEKIYKIYLVPTNETIENLMSHNDCDQIPLNKRGMKGSSGSCTQNDKHIIPSLARDKIVFCLPAIMRDMGNGYETYEYYKNFVQKFMAQGFRQFQLSNLGAMDLFKGADVQWYADYPLYCLNPLSASKLRESGFCRYTLSPEDDNDNMLTLFSANADLILYQDTPLFTSETCLWANMKRRCPGTKQCSFKQVTVENEFGDKFMAMNDRCKTVVIGERPFSLIHNIPKLLDAGQRDFRIDLCWRDYTPEMIEDIFQSFQTKSKVRNSIMGNFERGLL</sequence>
<reference evidence="2 3" key="1">
    <citation type="journal article" date="2017" name="Water Res.">
        <title>Discovery and metagenomic analysis of an anammox bacterial enrichment related to Candidatus "Brocadia caroliniensis" in a full-scale glycerol-fed nitritation-denitritation separate centrate treatment process.</title>
        <authorList>
            <person name="Park H."/>
            <person name="Brotto A.C."/>
            <person name="van Loosdrecht M.C."/>
            <person name="Chandran K."/>
        </authorList>
    </citation>
    <scope>NUCLEOTIDE SEQUENCE [LARGE SCALE GENOMIC DNA]</scope>
    <source>
        <strain evidence="2">26THWARD</strain>
    </source>
</reference>
<dbReference type="EMBL" id="AYTS01000078">
    <property type="protein sequence ID" value="OOP56505.1"/>
    <property type="molecule type" value="Genomic_DNA"/>
</dbReference>
<dbReference type="InterPro" id="IPR020988">
    <property type="entry name" value="Pept_U32_collagenase"/>
</dbReference>
<dbReference type="AlphaFoldDB" id="A0A1V4ATR4"/>
<organism evidence="2 3">
    <name type="scientific">Candidatus Brocadia carolinensis</name>
    <dbReference type="NCBI Taxonomy" id="1004156"/>
    <lineage>
        <taxon>Bacteria</taxon>
        <taxon>Pseudomonadati</taxon>
        <taxon>Planctomycetota</taxon>
        <taxon>Candidatus Brocadiia</taxon>
        <taxon>Candidatus Brocadiales</taxon>
        <taxon>Candidatus Brocadiaceae</taxon>
        <taxon>Candidatus Brocadia</taxon>
    </lineage>
</organism>
<gene>
    <name evidence="2" type="ORF">AYP45_08865</name>
</gene>
<dbReference type="Pfam" id="PF01136">
    <property type="entry name" value="Peptidase_U32"/>
    <property type="match status" value="1"/>
</dbReference>
<dbReference type="Pfam" id="PF12392">
    <property type="entry name" value="DUF3656"/>
    <property type="match status" value="1"/>
</dbReference>
<comment type="caution">
    <text evidence="2">The sequence shown here is derived from an EMBL/GenBank/DDBJ whole genome shotgun (WGS) entry which is preliminary data.</text>
</comment>
<proteinExistence type="predicted"/>
<name>A0A1V4ATR4_9BACT</name>
<dbReference type="PANTHER" id="PTHR30217">
    <property type="entry name" value="PEPTIDASE U32 FAMILY"/>
    <property type="match status" value="1"/>
</dbReference>
<evidence type="ECO:0000259" key="1">
    <source>
        <dbReference type="Pfam" id="PF12392"/>
    </source>
</evidence>
<dbReference type="PROSITE" id="PS01276">
    <property type="entry name" value="PEPTIDASE_U32"/>
    <property type="match status" value="1"/>
</dbReference>